<dbReference type="InterPro" id="IPR013389">
    <property type="entry name" value="CRISPR-assoc_prot_Cas8b"/>
</dbReference>
<gene>
    <name evidence="2" type="primary">cas8b</name>
    <name evidence="2" type="ORF">ELS17_06070</name>
</gene>
<accession>A0A482Y5E5</accession>
<feature type="region of interest" description="Disordered" evidence="1">
    <location>
        <begin position="545"/>
        <end position="570"/>
    </location>
</feature>
<dbReference type="OrthoDB" id="193050at2157"/>
<dbReference type="NCBIfam" id="TIGR02591">
    <property type="entry name" value="cas_Csh1"/>
    <property type="match status" value="1"/>
</dbReference>
<sequence>MSTLDSETFEQYRPPDPITSLRRVQALYGALAEAASGDAVGGGMPEEFGLYYTPGELEGFTTDDPAEEKRYVISVEIDMTGETVTAADIDISVDFLDSRTVDRLGFARYPWGRGIDHSITRRGAKGGSDADTATTYCIDCLERWTNADGREPAIGEIAETHPDGWVIQLLQELGEDEDVQNEIAALLEERYTDNERVVATVQLKLEPTALEKPPDGDEAGWFYPGEVHVLNAGMKARKDQKLATKNIGPKTESRGESACMVTGEEGEVFGTIEDPLALFTVQHAEKFEGLKKKESWRSHPVSSNAALLLQSGSSLVDACRTTRNGLGVYTLPYFLEMDERKADALYNAIDSLETSAFEESGRHQMYQLEWAVESEEDPELAEQLRFYVISLRNDSGDINVLHEVPDVSLYGPKRIGEAHDEVLHDTSAFGTNGQGGFAFVENWQPITSGTDANDVVNAIVSGRYAWGTMPDMGGDDGAMADDLAEWLTYVLLTGESIPVKRLLEAYVDRIEQELTDDDRRLPTNQIKTQFAQLEALARAELLEGGPNTSALRTPPKTMTDEISTRDDIADDGDPTRIDVRKYRLETFIEGRDSLAANPDRQSAFLIGVLVGMVSSHQTNMRNMNRTVVDQYPPDRMTLEKIVTVWPELVHKSKVYAKDIDWAVETLFPEVMDRETDVLLHPDDWDLSLQDVRFFYALGITYGQRADARAYELEERIDASERSPTDAT</sequence>
<evidence type="ECO:0000313" key="2">
    <source>
        <dbReference type="EMBL" id="RZH69016.1"/>
    </source>
</evidence>
<dbReference type="Pfam" id="PF09484">
    <property type="entry name" value="Cas_TM1802"/>
    <property type="match status" value="2"/>
</dbReference>
<dbReference type="AlphaFoldDB" id="A0A482Y5E5"/>
<evidence type="ECO:0000313" key="3">
    <source>
        <dbReference type="Proteomes" id="UP000292704"/>
    </source>
</evidence>
<dbReference type="InterPro" id="IPR013420">
    <property type="entry name" value="CRISPR-assoc_prot_Cas8b/Csh1_C"/>
</dbReference>
<dbReference type="RefSeq" id="WP_130169941.1">
    <property type="nucleotide sequence ID" value="NZ_SHMR01000001.1"/>
</dbReference>
<comment type="caution">
    <text evidence="2">The sequence shown here is derived from an EMBL/GenBank/DDBJ whole genome shotgun (WGS) entry which is preliminary data.</text>
</comment>
<reference evidence="2 3" key="1">
    <citation type="submission" date="2019-02" db="EMBL/GenBank/DDBJ databases">
        <title>Genome analysis provides insights into bioremediation potentialities and Haloocin production by Natrinema altunense strain 4.1R isolated from Chott Douz in Tunisian desert.</title>
        <authorList>
            <person name="Najjari A."/>
            <person name="Youssef N."/>
            <person name="Ben Dhia O."/>
            <person name="Ferjani R."/>
            <person name="El Hidri D."/>
            <person name="Ouzari H.I."/>
            <person name="Cherif A."/>
        </authorList>
    </citation>
    <scope>NUCLEOTIDE SEQUENCE [LARGE SCALE GENOMIC DNA]</scope>
    <source>
        <strain evidence="2 3">4.1R</strain>
    </source>
</reference>
<protein>
    <submittedName>
        <fullName evidence="2">Type I-B CRISPR-associated protein Cas8b/Csh1</fullName>
    </submittedName>
</protein>
<proteinExistence type="predicted"/>
<name>A0A482Y5E5_9EURY</name>
<organism evidence="2 3">
    <name type="scientific">Natrinema altunense</name>
    <dbReference type="NCBI Taxonomy" id="222984"/>
    <lineage>
        <taxon>Archaea</taxon>
        <taxon>Methanobacteriati</taxon>
        <taxon>Methanobacteriota</taxon>
        <taxon>Stenosarchaea group</taxon>
        <taxon>Halobacteria</taxon>
        <taxon>Halobacteriales</taxon>
        <taxon>Natrialbaceae</taxon>
        <taxon>Natrinema</taxon>
    </lineage>
</organism>
<dbReference type="EMBL" id="SHMR01000001">
    <property type="protein sequence ID" value="RZH69016.1"/>
    <property type="molecule type" value="Genomic_DNA"/>
</dbReference>
<dbReference type="Proteomes" id="UP000292704">
    <property type="component" value="Unassembled WGS sequence"/>
</dbReference>
<evidence type="ECO:0000256" key="1">
    <source>
        <dbReference type="SAM" id="MobiDB-lite"/>
    </source>
</evidence>
<feature type="compositionally biased region" description="Basic and acidic residues" evidence="1">
    <location>
        <begin position="558"/>
        <end position="570"/>
    </location>
</feature>